<dbReference type="Proteomes" id="UP000712281">
    <property type="component" value="Unassembled WGS sequence"/>
</dbReference>
<evidence type="ECO:0000313" key="2">
    <source>
        <dbReference type="Proteomes" id="UP000712281"/>
    </source>
</evidence>
<protein>
    <submittedName>
        <fullName evidence="1">Uncharacterized protein</fullName>
    </submittedName>
</protein>
<reference evidence="1" key="1">
    <citation type="submission" date="2019-12" db="EMBL/GenBank/DDBJ databases">
        <title>Genome sequencing and annotation of Brassica cretica.</title>
        <authorList>
            <person name="Studholme D.J."/>
            <person name="Sarris P.F."/>
        </authorList>
    </citation>
    <scope>NUCLEOTIDE SEQUENCE</scope>
    <source>
        <strain evidence="1">PFS-001/15</strain>
        <tissue evidence="1">Leaf</tissue>
    </source>
</reference>
<evidence type="ECO:0000313" key="1">
    <source>
        <dbReference type="EMBL" id="KAF2617721.1"/>
    </source>
</evidence>
<organism evidence="1 2">
    <name type="scientific">Brassica cretica</name>
    <name type="common">Mustard</name>
    <dbReference type="NCBI Taxonomy" id="69181"/>
    <lineage>
        <taxon>Eukaryota</taxon>
        <taxon>Viridiplantae</taxon>
        <taxon>Streptophyta</taxon>
        <taxon>Embryophyta</taxon>
        <taxon>Tracheophyta</taxon>
        <taxon>Spermatophyta</taxon>
        <taxon>Magnoliopsida</taxon>
        <taxon>eudicotyledons</taxon>
        <taxon>Gunneridae</taxon>
        <taxon>Pentapetalae</taxon>
        <taxon>rosids</taxon>
        <taxon>malvids</taxon>
        <taxon>Brassicales</taxon>
        <taxon>Brassicaceae</taxon>
        <taxon>Brassiceae</taxon>
        <taxon>Brassica</taxon>
    </lineage>
</organism>
<accession>A0A8S9MIH4</accession>
<dbReference type="AlphaFoldDB" id="A0A8S9MIH4"/>
<dbReference type="EMBL" id="QGKW02000007">
    <property type="protein sequence ID" value="KAF2617721.1"/>
    <property type="molecule type" value="Genomic_DNA"/>
</dbReference>
<gene>
    <name evidence="1" type="ORF">F2Q68_00040600</name>
</gene>
<sequence length="227" mass="24370">MSSCGNCDCADKTQCVLSRTVSSLLTGAKRVAAPSPPACRCLLCFPCLLLQCSSKNFPSWSLLSEESLSPLLLKFQKEDDHSYLLSRCSVACLLCKMLSLRDGTRAGAVEPLLPWPCTSPVLHFRASPRWLVVFRSGQRCQPCFAYGPFGVAFGMVCGSSNDLCCFDAASVSAPSRTCKQDKEDIKAPNVKGLKAASVKANTGSQTAHVIATANRFQALCDELAETS</sequence>
<comment type="caution">
    <text evidence="1">The sequence shown here is derived from an EMBL/GenBank/DDBJ whole genome shotgun (WGS) entry which is preliminary data.</text>
</comment>
<proteinExistence type="predicted"/>
<name>A0A8S9MIH4_BRACR</name>